<dbReference type="KEGG" id="srho:HH216_23545"/>
<keyword evidence="5" id="KW-1185">Reference proteome</keyword>
<dbReference type="EMBL" id="CP051677">
    <property type="protein sequence ID" value="QJD81063.1"/>
    <property type="molecule type" value="Genomic_DNA"/>
</dbReference>
<accession>A0A7L5DUP8</accession>
<feature type="region of interest" description="Disordered" evidence="1">
    <location>
        <begin position="614"/>
        <end position="642"/>
    </location>
</feature>
<evidence type="ECO:0000256" key="2">
    <source>
        <dbReference type="SAM" id="SignalP"/>
    </source>
</evidence>
<evidence type="ECO:0000259" key="3">
    <source>
        <dbReference type="Pfam" id="PF17517"/>
    </source>
</evidence>
<organism evidence="4 5">
    <name type="scientific">Spirosoma rhododendri</name>
    <dbReference type="NCBI Taxonomy" id="2728024"/>
    <lineage>
        <taxon>Bacteria</taxon>
        <taxon>Pseudomonadati</taxon>
        <taxon>Bacteroidota</taxon>
        <taxon>Cytophagia</taxon>
        <taxon>Cytophagales</taxon>
        <taxon>Cytophagaceae</taxon>
        <taxon>Spirosoma</taxon>
    </lineage>
</organism>
<feature type="chain" id="PRO_5029489691" description="IgGFc-binding protein N-terminal domain-containing protein" evidence="2">
    <location>
        <begin position="25"/>
        <end position="642"/>
    </location>
</feature>
<dbReference type="AlphaFoldDB" id="A0A7L5DUP8"/>
<dbReference type="InterPro" id="IPR035234">
    <property type="entry name" value="IgGFc-bd_N"/>
</dbReference>
<evidence type="ECO:0000256" key="1">
    <source>
        <dbReference type="SAM" id="MobiDB-lite"/>
    </source>
</evidence>
<keyword evidence="2" id="KW-0732">Signal</keyword>
<sequence length="642" mass="68253">MKSVLLVLFVSISFLSISSTVAFAQTAEICNNGIDDDGDNLIDCQDPDCPECAQAVTCAQPNIYYLPTIYGNPSVGNTQYGTQDLILSTRSANAIVTIRTPDGSFSQQVVLTSATSTSIALPLSVVMSPNPNTKERNKGLILQSDQPIQATYRLTPLNNQDIISLKGKAGLGYAFYAGSQTRLSTTQNAVDQRHFVSVMATEANTTIRIRSPTPLLGVTNPSNFTISLNAGETYMVTSTTLTTTTSSNSSVAGLLVTSDKPVAVNSGSQHTYNPYSGNRDAGFDQLVPARITGQQYIAVHGQNNANASDYVFVVAIEKATSLTITGPATANGPPTSLTTITLDAGQVYTYNLTNSAFSRAFQFTGNKKFYAYQVSSVAANEYGMAILPAITNCTGSIRTDFFRNVGSTIEQALVVIPTSALPSLLFNNQSYTARGSVRDSVRVNGTAYSVVSFTANTASPFSQANVLTASQRFHVGVISGSSATGNFGYYSNYDAPVDVLDPTSNQPTSFYRAAQVTPGQRRQHCLRLNSCGSTNFIQNVVGGTLTGSVSIDPSNNTCLLYTMRSNAPNCGRDTIRVTVVNELGQTGSVCLEFVNSSNTIQPTITPETLLFAAPRGQPRSRHPPTAQVAPTRISGSQPISSC</sequence>
<evidence type="ECO:0000313" key="4">
    <source>
        <dbReference type="EMBL" id="QJD81063.1"/>
    </source>
</evidence>
<dbReference type="Pfam" id="PF17517">
    <property type="entry name" value="IgGFc_binding"/>
    <property type="match status" value="1"/>
</dbReference>
<protein>
    <recommendedName>
        <fullName evidence="3">IgGFc-binding protein N-terminal domain-containing protein</fullName>
    </recommendedName>
</protein>
<evidence type="ECO:0000313" key="5">
    <source>
        <dbReference type="Proteomes" id="UP000501128"/>
    </source>
</evidence>
<reference evidence="4 5" key="1">
    <citation type="submission" date="2020-04" db="EMBL/GenBank/DDBJ databases">
        <title>Genome sequencing of novel species.</title>
        <authorList>
            <person name="Heo J."/>
            <person name="Kim S.-J."/>
            <person name="Kim J.-S."/>
            <person name="Hong S.-B."/>
            <person name="Kwon S.-W."/>
        </authorList>
    </citation>
    <scope>NUCLEOTIDE SEQUENCE [LARGE SCALE GENOMIC DNA]</scope>
    <source>
        <strain evidence="4 5">CJU-R4</strain>
    </source>
</reference>
<dbReference type="Proteomes" id="UP000501128">
    <property type="component" value="Chromosome"/>
</dbReference>
<gene>
    <name evidence="4" type="ORF">HH216_23545</name>
</gene>
<name>A0A7L5DUP8_9BACT</name>
<feature type="domain" description="IgGFc-binding protein N-terminal" evidence="3">
    <location>
        <begin position="168"/>
        <end position="457"/>
    </location>
</feature>
<feature type="compositionally biased region" description="Polar residues" evidence="1">
    <location>
        <begin position="633"/>
        <end position="642"/>
    </location>
</feature>
<proteinExistence type="predicted"/>
<feature type="signal peptide" evidence="2">
    <location>
        <begin position="1"/>
        <end position="24"/>
    </location>
</feature>
<dbReference type="RefSeq" id="WP_169553082.1">
    <property type="nucleotide sequence ID" value="NZ_CP051677.1"/>
</dbReference>